<evidence type="ECO:0000313" key="6">
    <source>
        <dbReference type="EMBL" id="KKT51749.1"/>
    </source>
</evidence>
<organism evidence="6 7">
    <name type="scientific">Candidatus Collierbacteria bacterium GW2011_GWB2_44_22</name>
    <dbReference type="NCBI Taxonomy" id="1618387"/>
    <lineage>
        <taxon>Bacteria</taxon>
        <taxon>Candidatus Collieribacteriota</taxon>
    </lineage>
</organism>
<protein>
    <submittedName>
        <fullName evidence="6">D-alanine-D-alanine ligase</fullName>
    </submittedName>
</protein>
<dbReference type="PROSITE" id="PS50975">
    <property type="entry name" value="ATP_GRASP"/>
    <property type="match status" value="1"/>
</dbReference>
<evidence type="ECO:0000256" key="2">
    <source>
        <dbReference type="ARBA" id="ARBA00022598"/>
    </source>
</evidence>
<feature type="region of interest" description="Disordered" evidence="4">
    <location>
        <begin position="23"/>
        <end position="49"/>
    </location>
</feature>
<dbReference type="InterPro" id="IPR013815">
    <property type="entry name" value="ATP_grasp_subdomain_1"/>
</dbReference>
<gene>
    <name evidence="6" type="ORF">UW44_C0008G0071</name>
</gene>
<comment type="similarity">
    <text evidence="1">Belongs to the D-alanine--D-alanine ligase family.</text>
</comment>
<proteinExistence type="inferred from homology"/>
<dbReference type="InterPro" id="IPR011095">
    <property type="entry name" value="Dala_Dala_lig_C"/>
</dbReference>
<evidence type="ECO:0000256" key="1">
    <source>
        <dbReference type="ARBA" id="ARBA00010871"/>
    </source>
</evidence>
<accession>A0A0G1KV26</accession>
<dbReference type="STRING" id="1618387.UW44_C0008G0071"/>
<keyword evidence="2 6" id="KW-0436">Ligase</keyword>
<dbReference type="SMR" id="A0A0G1KV26"/>
<dbReference type="Gene3D" id="3.30.1490.20">
    <property type="entry name" value="ATP-grasp fold, A domain"/>
    <property type="match status" value="1"/>
</dbReference>
<evidence type="ECO:0000256" key="3">
    <source>
        <dbReference type="PROSITE-ProRule" id="PRU00409"/>
    </source>
</evidence>
<dbReference type="InterPro" id="IPR011761">
    <property type="entry name" value="ATP-grasp"/>
</dbReference>
<keyword evidence="3" id="KW-0067">ATP-binding</keyword>
<dbReference type="GO" id="GO:0005524">
    <property type="term" value="F:ATP binding"/>
    <property type="evidence" value="ECO:0007669"/>
    <property type="project" value="UniProtKB-UniRule"/>
</dbReference>
<dbReference type="AlphaFoldDB" id="A0A0G1KV26"/>
<dbReference type="Gene3D" id="3.30.470.20">
    <property type="entry name" value="ATP-grasp fold, B domain"/>
    <property type="match status" value="1"/>
</dbReference>
<dbReference type="Proteomes" id="UP000034006">
    <property type="component" value="Unassembled WGS sequence"/>
</dbReference>
<keyword evidence="3" id="KW-0547">Nucleotide-binding</keyword>
<feature type="compositionally biased region" description="Basic and acidic residues" evidence="4">
    <location>
        <begin position="24"/>
        <end position="34"/>
    </location>
</feature>
<dbReference type="PANTHER" id="PTHR23132:SF23">
    <property type="entry name" value="D-ALANINE--D-ALANINE LIGASE B"/>
    <property type="match status" value="1"/>
</dbReference>
<dbReference type="GO" id="GO:0008716">
    <property type="term" value="F:D-alanine-D-alanine ligase activity"/>
    <property type="evidence" value="ECO:0007669"/>
    <property type="project" value="InterPro"/>
</dbReference>
<sequence>MSKRVRECYPECMSIKDLFGLKKKKDDREVKTDQPETEQPEIKSVAGEASVTGKDIKTETAVPAVRVPKIRKNIKVRIDKAALKNLNLVIVAFSHVEREFFPTKDSYEAEVEVEERAAEVVERVKSLGIPVKALTGDQYFLTNLLVDKPDVVINLVDTLRGKDKLQTSVPAALELSNVLYTGAGMEGLVIGNNRNLTKRLLMAYGIPTPAFQFIRRAGTAVNEDLGLPLIVKLNESGGSVGIDNKAVKETIKDAQRKVNNMITTYKLPVIVEQFIDGPEITVVVFDDGTKKRVYMGQKVFRKKPDGKHFFTSFESYDDERAYTYKHVEEPLATKITQLAVRAFTGLQHKDYAKFDIRVDDDTNIPYFTDSNPNTAFGPDMGLPMTEVLAMHGVSFDEVLAALLSKYARQLG</sequence>
<dbReference type="SUPFAM" id="SSF56059">
    <property type="entry name" value="Glutathione synthetase ATP-binding domain-like"/>
    <property type="match status" value="1"/>
</dbReference>
<name>A0A0G1KV26_9BACT</name>
<evidence type="ECO:0000313" key="7">
    <source>
        <dbReference type="Proteomes" id="UP000034006"/>
    </source>
</evidence>
<comment type="caution">
    <text evidence="6">The sequence shown here is derived from an EMBL/GenBank/DDBJ whole genome shotgun (WGS) entry which is preliminary data.</text>
</comment>
<dbReference type="EMBL" id="LCIH01000008">
    <property type="protein sequence ID" value="KKT51749.1"/>
    <property type="molecule type" value="Genomic_DNA"/>
</dbReference>
<dbReference type="PANTHER" id="PTHR23132">
    <property type="entry name" value="D-ALANINE--D-ALANINE LIGASE"/>
    <property type="match status" value="1"/>
</dbReference>
<reference evidence="6 7" key="1">
    <citation type="journal article" date="2015" name="Nature">
        <title>rRNA introns, odd ribosomes, and small enigmatic genomes across a large radiation of phyla.</title>
        <authorList>
            <person name="Brown C.T."/>
            <person name="Hug L.A."/>
            <person name="Thomas B.C."/>
            <person name="Sharon I."/>
            <person name="Castelle C.J."/>
            <person name="Singh A."/>
            <person name="Wilkins M.J."/>
            <person name="Williams K.H."/>
            <person name="Banfield J.F."/>
        </authorList>
    </citation>
    <scope>NUCLEOTIDE SEQUENCE [LARGE SCALE GENOMIC DNA]</scope>
</reference>
<feature type="domain" description="ATP-grasp" evidence="5">
    <location>
        <begin position="198"/>
        <end position="404"/>
    </location>
</feature>
<evidence type="ECO:0000256" key="4">
    <source>
        <dbReference type="SAM" id="MobiDB-lite"/>
    </source>
</evidence>
<dbReference type="GO" id="GO:0046872">
    <property type="term" value="F:metal ion binding"/>
    <property type="evidence" value="ECO:0007669"/>
    <property type="project" value="InterPro"/>
</dbReference>
<evidence type="ECO:0000259" key="5">
    <source>
        <dbReference type="PROSITE" id="PS50975"/>
    </source>
</evidence>
<dbReference type="Pfam" id="PF07478">
    <property type="entry name" value="Dala_Dala_lig_C"/>
    <property type="match status" value="1"/>
</dbReference>